<dbReference type="AlphaFoldDB" id="A0A923HRC3"/>
<evidence type="ECO:0000313" key="1">
    <source>
        <dbReference type="EMBL" id="MBC3864306.1"/>
    </source>
</evidence>
<gene>
    <name evidence="1" type="ORF">H8K32_19575</name>
</gene>
<accession>A0A923HRC3</accession>
<proteinExistence type="predicted"/>
<reference evidence="1" key="1">
    <citation type="submission" date="2020-08" db="EMBL/GenBank/DDBJ databases">
        <title>Novel species isolated from subtropical streams in China.</title>
        <authorList>
            <person name="Lu H."/>
        </authorList>
    </citation>
    <scope>NUCLEOTIDE SEQUENCE</scope>
    <source>
        <strain evidence="1">KACC 12607</strain>
    </source>
</reference>
<name>A0A923HRC3_9BURK</name>
<dbReference type="RefSeq" id="WP_186914254.1">
    <property type="nucleotide sequence ID" value="NZ_JACOFV010000028.1"/>
</dbReference>
<dbReference type="EMBL" id="JACOFV010000028">
    <property type="protein sequence ID" value="MBC3864306.1"/>
    <property type="molecule type" value="Genomic_DNA"/>
</dbReference>
<sequence>MIYEGEGFKQAWYNGTLTDTPEQVKDKLELALKHYFTKDLFISTFESDETSPYQFTYIIVIPIHT</sequence>
<organism evidence="1 2">
    <name type="scientific">Undibacterium jejuense</name>
    <dbReference type="NCBI Taxonomy" id="1344949"/>
    <lineage>
        <taxon>Bacteria</taxon>
        <taxon>Pseudomonadati</taxon>
        <taxon>Pseudomonadota</taxon>
        <taxon>Betaproteobacteria</taxon>
        <taxon>Burkholderiales</taxon>
        <taxon>Oxalobacteraceae</taxon>
        <taxon>Undibacterium</taxon>
    </lineage>
</organism>
<keyword evidence="2" id="KW-1185">Reference proteome</keyword>
<protein>
    <submittedName>
        <fullName evidence="1">Uncharacterized protein</fullName>
    </submittedName>
</protein>
<comment type="caution">
    <text evidence="1">The sequence shown here is derived from an EMBL/GenBank/DDBJ whole genome shotgun (WGS) entry which is preliminary data.</text>
</comment>
<dbReference type="Proteomes" id="UP000634011">
    <property type="component" value="Unassembled WGS sequence"/>
</dbReference>
<evidence type="ECO:0000313" key="2">
    <source>
        <dbReference type="Proteomes" id="UP000634011"/>
    </source>
</evidence>